<dbReference type="AlphaFoldDB" id="X1UZM4"/>
<proteinExistence type="predicted"/>
<gene>
    <name evidence="1" type="ORF">S12H4_62973</name>
</gene>
<evidence type="ECO:0000313" key="1">
    <source>
        <dbReference type="EMBL" id="GAJ22909.1"/>
    </source>
</evidence>
<sequence>MDYDGTVSKEYYSDIFYPIDGANINRLRITRVKTYLERGYHCPGISYPKAVGYTSTFRH</sequence>
<dbReference type="EMBL" id="BARW01042535">
    <property type="protein sequence ID" value="GAJ22909.1"/>
    <property type="molecule type" value="Genomic_DNA"/>
</dbReference>
<protein>
    <submittedName>
        <fullName evidence="1">Uncharacterized protein</fullName>
    </submittedName>
</protein>
<accession>X1UZM4</accession>
<organism evidence="1">
    <name type="scientific">marine sediment metagenome</name>
    <dbReference type="NCBI Taxonomy" id="412755"/>
    <lineage>
        <taxon>unclassified sequences</taxon>
        <taxon>metagenomes</taxon>
        <taxon>ecological metagenomes</taxon>
    </lineage>
</organism>
<feature type="non-terminal residue" evidence="1">
    <location>
        <position position="59"/>
    </location>
</feature>
<name>X1UZM4_9ZZZZ</name>
<reference evidence="1" key="1">
    <citation type="journal article" date="2014" name="Front. Microbiol.">
        <title>High frequency of phylogenetically diverse reductive dehalogenase-homologous genes in deep subseafloor sedimentary metagenomes.</title>
        <authorList>
            <person name="Kawai M."/>
            <person name="Futagami T."/>
            <person name="Toyoda A."/>
            <person name="Takaki Y."/>
            <person name="Nishi S."/>
            <person name="Hori S."/>
            <person name="Arai W."/>
            <person name="Tsubouchi T."/>
            <person name="Morono Y."/>
            <person name="Uchiyama I."/>
            <person name="Ito T."/>
            <person name="Fujiyama A."/>
            <person name="Inagaki F."/>
            <person name="Takami H."/>
        </authorList>
    </citation>
    <scope>NUCLEOTIDE SEQUENCE</scope>
    <source>
        <strain evidence="1">Expedition CK06-06</strain>
    </source>
</reference>
<comment type="caution">
    <text evidence="1">The sequence shown here is derived from an EMBL/GenBank/DDBJ whole genome shotgun (WGS) entry which is preliminary data.</text>
</comment>